<dbReference type="STRING" id="1882483.A0A317XRY1"/>
<proteinExistence type="inferred from homology"/>
<dbReference type="InterPro" id="IPR007741">
    <property type="entry name" value="Ribosomal_mL43/mS25/NADH_DH"/>
</dbReference>
<comment type="similarity">
    <text evidence="2">Belongs to the mitochondrion-specific ribosomal protein mL43 family.</text>
</comment>
<reference evidence="9 10" key="1">
    <citation type="journal article" date="2018" name="Mol. Biol. Evol.">
        <title>Broad Genomic Sampling Reveals a Smut Pathogenic Ancestry of the Fungal Clade Ustilaginomycotina.</title>
        <authorList>
            <person name="Kijpornyongpan T."/>
            <person name="Mondo S.J."/>
            <person name="Barry K."/>
            <person name="Sandor L."/>
            <person name="Lee J."/>
            <person name="Lipzen A."/>
            <person name="Pangilinan J."/>
            <person name="LaButti K."/>
            <person name="Hainaut M."/>
            <person name="Henrissat B."/>
            <person name="Grigoriev I.V."/>
            <person name="Spatafora J.W."/>
            <person name="Aime M.C."/>
        </authorList>
    </citation>
    <scope>NUCLEOTIDE SEQUENCE [LARGE SCALE GENOMIC DNA]</scope>
    <source>
        <strain evidence="9 10">MCA 3645</strain>
    </source>
</reference>
<comment type="subcellular location">
    <subcellularLocation>
        <location evidence="1">Mitochondrion</location>
    </subcellularLocation>
</comment>
<evidence type="ECO:0000256" key="1">
    <source>
        <dbReference type="ARBA" id="ARBA00004173"/>
    </source>
</evidence>
<dbReference type="OrthoDB" id="88at2759"/>
<evidence type="ECO:0000313" key="10">
    <source>
        <dbReference type="Proteomes" id="UP000246740"/>
    </source>
</evidence>
<organism evidence="9 10">
    <name type="scientific">Testicularia cyperi</name>
    <dbReference type="NCBI Taxonomy" id="1882483"/>
    <lineage>
        <taxon>Eukaryota</taxon>
        <taxon>Fungi</taxon>
        <taxon>Dikarya</taxon>
        <taxon>Basidiomycota</taxon>
        <taxon>Ustilaginomycotina</taxon>
        <taxon>Ustilaginomycetes</taxon>
        <taxon>Ustilaginales</taxon>
        <taxon>Anthracoideaceae</taxon>
        <taxon>Testicularia</taxon>
    </lineage>
</organism>
<dbReference type="GO" id="GO:0003735">
    <property type="term" value="F:structural constituent of ribosome"/>
    <property type="evidence" value="ECO:0007669"/>
    <property type="project" value="InterPro"/>
</dbReference>
<keyword evidence="3" id="KW-0689">Ribosomal protein</keyword>
<evidence type="ECO:0000256" key="3">
    <source>
        <dbReference type="ARBA" id="ARBA00022980"/>
    </source>
</evidence>
<dbReference type="AlphaFoldDB" id="A0A317XRY1"/>
<keyword evidence="4" id="KW-0496">Mitochondrion</keyword>
<dbReference type="PANTHER" id="PTHR21396:SF2">
    <property type="entry name" value="LARGE RIBOSOMAL SUBUNIT PROTEIN ML43"/>
    <property type="match status" value="1"/>
</dbReference>
<evidence type="ECO:0000256" key="5">
    <source>
        <dbReference type="ARBA" id="ARBA00023274"/>
    </source>
</evidence>
<gene>
    <name evidence="9" type="ORF">BCV70DRAFT_161353</name>
</gene>
<dbReference type="SUPFAM" id="SSF52833">
    <property type="entry name" value="Thioredoxin-like"/>
    <property type="match status" value="1"/>
</dbReference>
<dbReference type="GO" id="GO:0032543">
    <property type="term" value="P:mitochondrial translation"/>
    <property type="evidence" value="ECO:0007669"/>
    <property type="project" value="InterPro"/>
</dbReference>
<evidence type="ECO:0000256" key="2">
    <source>
        <dbReference type="ARBA" id="ARBA00006073"/>
    </source>
</evidence>
<dbReference type="EMBL" id="KZ819193">
    <property type="protein sequence ID" value="PWZ00109.1"/>
    <property type="molecule type" value="Genomic_DNA"/>
</dbReference>
<feature type="region of interest" description="Disordered" evidence="7">
    <location>
        <begin position="126"/>
        <end position="152"/>
    </location>
</feature>
<evidence type="ECO:0000256" key="7">
    <source>
        <dbReference type="SAM" id="MobiDB-lite"/>
    </source>
</evidence>
<dbReference type="FunCoup" id="A0A317XRY1">
    <property type="interactions" value="120"/>
</dbReference>
<name>A0A317XRY1_9BASI</name>
<keyword evidence="10" id="KW-1185">Reference proteome</keyword>
<evidence type="ECO:0000256" key="6">
    <source>
        <dbReference type="ARBA" id="ARBA00035188"/>
    </source>
</evidence>
<dbReference type="Gene3D" id="3.40.30.10">
    <property type="entry name" value="Glutaredoxin"/>
    <property type="match status" value="1"/>
</dbReference>
<dbReference type="InParanoid" id="A0A317XRY1"/>
<sequence length="152" mass="16913">MSYLKNFAKVMRGSLSTTPGGVSGTPGSFHLPIRKLILRYSEQNASSTGTRQFLLSSEFAALTQKYPSVEFVVSAAPRDKHPLVTGFYNSHRDASKQINLANLDKNQVEAKIRQIIDSSGSRIKSLKRRPTLSRNDSPRGIWSQLHDKPVDI</sequence>
<accession>A0A317XRY1</accession>
<evidence type="ECO:0000256" key="4">
    <source>
        <dbReference type="ARBA" id="ARBA00023128"/>
    </source>
</evidence>
<dbReference type="InterPro" id="IPR036249">
    <property type="entry name" value="Thioredoxin-like_sf"/>
</dbReference>
<dbReference type="GO" id="GO:0005762">
    <property type="term" value="C:mitochondrial large ribosomal subunit"/>
    <property type="evidence" value="ECO:0007669"/>
    <property type="project" value="TreeGrafter"/>
</dbReference>
<evidence type="ECO:0000313" key="9">
    <source>
        <dbReference type="EMBL" id="PWZ00109.1"/>
    </source>
</evidence>
<protein>
    <recommendedName>
        <fullName evidence="6">Large ribosomal subunit protein mL43</fullName>
    </recommendedName>
</protein>
<dbReference type="InterPro" id="IPR039927">
    <property type="entry name" value="Ribosomal_mL43"/>
</dbReference>
<dbReference type="Proteomes" id="UP000246740">
    <property type="component" value="Unassembled WGS sequence"/>
</dbReference>
<dbReference type="PANTHER" id="PTHR21396">
    <property type="entry name" value="39S RIBOSOMAL PROTEIN L43"/>
    <property type="match status" value="1"/>
</dbReference>
<dbReference type="SMART" id="SM00916">
    <property type="entry name" value="L51_S25_CI-B8"/>
    <property type="match status" value="1"/>
</dbReference>
<evidence type="ECO:0000259" key="8">
    <source>
        <dbReference type="SMART" id="SM00916"/>
    </source>
</evidence>
<feature type="domain" description="Ribosomal protein/NADH dehydrogenase" evidence="8">
    <location>
        <begin position="42"/>
        <end position="119"/>
    </location>
</feature>
<keyword evidence="5" id="KW-0687">Ribonucleoprotein</keyword>